<evidence type="ECO:0000313" key="7">
    <source>
        <dbReference type="Proteomes" id="UP000182314"/>
    </source>
</evidence>
<reference evidence="5 7" key="1">
    <citation type="submission" date="2016-10" db="EMBL/GenBank/DDBJ databases">
        <authorList>
            <person name="Varghese N."/>
            <person name="Submissions S."/>
        </authorList>
    </citation>
    <scope>NUCLEOTIDE SEQUENCE [LARGE SCALE GENOMIC DNA]</scope>
    <source>
        <strain evidence="5 7">CGMCC 1.7012</strain>
    </source>
</reference>
<reference evidence="4 6" key="2">
    <citation type="submission" date="2021-03" db="EMBL/GenBank/DDBJ databases">
        <authorList>
            <person name="Li Y."/>
            <person name="Li S."/>
            <person name="Chen M."/>
            <person name="Peng G."/>
            <person name="Tan Z."/>
            <person name="An Q."/>
        </authorList>
    </citation>
    <scope>NUCLEOTIDE SEQUENCE [LARGE SCALE GENOMIC DNA]</scope>
    <source>
        <strain evidence="4 6">Ola 51</strain>
    </source>
</reference>
<evidence type="ECO:0000256" key="1">
    <source>
        <dbReference type="ARBA" id="ARBA00006174"/>
    </source>
</evidence>
<feature type="domain" description="MmgE/PrpD C-terminal" evidence="3">
    <location>
        <begin position="254"/>
        <end position="388"/>
    </location>
</feature>
<accession>A0AA94H7W4</accession>
<dbReference type="AlphaFoldDB" id="A0AA94H7W4"/>
<dbReference type="RefSeq" id="WP_064563056.1">
    <property type="nucleotide sequence ID" value="NZ_CP014007.2"/>
</dbReference>
<dbReference type="InterPro" id="IPR042183">
    <property type="entry name" value="MmgE/PrpD_sf_1"/>
</dbReference>
<dbReference type="InterPro" id="IPR045336">
    <property type="entry name" value="MmgE_PrpD_N"/>
</dbReference>
<dbReference type="Pfam" id="PF03972">
    <property type="entry name" value="MmgE_PrpD_N"/>
    <property type="match status" value="1"/>
</dbReference>
<dbReference type="EMBL" id="FOKO01000006">
    <property type="protein sequence ID" value="SFD20628.1"/>
    <property type="molecule type" value="Genomic_DNA"/>
</dbReference>
<dbReference type="InterPro" id="IPR036148">
    <property type="entry name" value="MmgE/PrpD_sf"/>
</dbReference>
<dbReference type="KEGG" id="kor:AWR26_01240"/>
<keyword evidence="6" id="KW-1185">Reference proteome</keyword>
<proteinExistence type="inferred from homology"/>
<dbReference type="Gene3D" id="3.30.1330.120">
    <property type="entry name" value="2-methylcitrate dehydratase PrpD"/>
    <property type="match status" value="1"/>
</dbReference>
<dbReference type="InterPro" id="IPR042188">
    <property type="entry name" value="MmgE/PrpD_sf_2"/>
</dbReference>
<dbReference type="SUPFAM" id="SSF103378">
    <property type="entry name" value="2-methylcitrate dehydratase PrpD"/>
    <property type="match status" value="1"/>
</dbReference>
<evidence type="ECO:0000259" key="2">
    <source>
        <dbReference type="Pfam" id="PF03972"/>
    </source>
</evidence>
<name>A0AA94H7W4_9ENTR</name>
<evidence type="ECO:0000313" key="4">
    <source>
        <dbReference type="EMBL" id="ANI80830.1"/>
    </source>
</evidence>
<evidence type="ECO:0000259" key="3">
    <source>
        <dbReference type="Pfam" id="PF19305"/>
    </source>
</evidence>
<feature type="domain" description="MmgE/PrpD N-terminal" evidence="2">
    <location>
        <begin position="4"/>
        <end position="214"/>
    </location>
</feature>
<dbReference type="Pfam" id="PF19305">
    <property type="entry name" value="MmgE_PrpD_C"/>
    <property type="match status" value="1"/>
</dbReference>
<gene>
    <name evidence="4" type="ORF">AWR26_01240</name>
    <name evidence="5" type="ORF">SAMN05216286_4716</name>
</gene>
<sequence length="440" mass="46343">MSELTQAVARLIVDAQPDDNAREQARRGVLDFFAVALPLVNGTLPDTTLLALRKIWPGQDAQSRALRLGYSGHALDFDDFHPDFRGHVGTVILPALLALSAADDITEGPRFLDAFVLGVEMAGRLGLAVGSGHYVQGFHNTGTLGVLAAAAACARLINASAAQTANILAIAASQAAGLRVQFGSDIKPLHAGLAARAAITAVQLTQHGVEAKTDGALAGFLAAYSPATADPAKLTAGWGAPWRIITPGLEFKPWPTCSGTHGAALAALDLRARWLAAGFSVEHLFAEVEQIAVAFPPGGDVAAFIRAPANGVEARFSLEYVVAECLLENDLPLGSFAPGAVKARTAELAARIIRTPDNSAPPDALNPSARFHRLTLTTRSGAQFTAHATRQQLLAQGVDLTEKLRRCLPQVDDATREHWLALTRLENAHALPALQALLLV</sequence>
<dbReference type="PANTHER" id="PTHR16943">
    <property type="entry name" value="2-METHYLCITRATE DEHYDRATASE-RELATED"/>
    <property type="match status" value="1"/>
</dbReference>
<organism evidence="5 7">
    <name type="scientific">Kosakonia oryzae</name>
    <dbReference type="NCBI Taxonomy" id="497725"/>
    <lineage>
        <taxon>Bacteria</taxon>
        <taxon>Pseudomonadati</taxon>
        <taxon>Pseudomonadota</taxon>
        <taxon>Gammaproteobacteria</taxon>
        <taxon>Enterobacterales</taxon>
        <taxon>Enterobacteriaceae</taxon>
        <taxon>Kosakonia</taxon>
    </lineage>
</organism>
<comment type="similarity">
    <text evidence="1">Belongs to the PrpD family.</text>
</comment>
<dbReference type="PANTHER" id="PTHR16943:SF8">
    <property type="entry name" value="2-METHYLCITRATE DEHYDRATASE"/>
    <property type="match status" value="1"/>
</dbReference>
<dbReference type="EMBL" id="CP014007">
    <property type="protein sequence ID" value="ANI80830.1"/>
    <property type="molecule type" value="Genomic_DNA"/>
</dbReference>
<dbReference type="Gene3D" id="1.10.4100.10">
    <property type="entry name" value="2-methylcitrate dehydratase PrpD"/>
    <property type="match status" value="1"/>
</dbReference>
<evidence type="ECO:0000313" key="5">
    <source>
        <dbReference type="EMBL" id="SFD20628.1"/>
    </source>
</evidence>
<dbReference type="GO" id="GO:0016829">
    <property type="term" value="F:lyase activity"/>
    <property type="evidence" value="ECO:0007669"/>
    <property type="project" value="InterPro"/>
</dbReference>
<dbReference type="InterPro" id="IPR005656">
    <property type="entry name" value="MmgE_PrpD"/>
</dbReference>
<dbReference type="Proteomes" id="UP000182314">
    <property type="component" value="Unassembled WGS sequence"/>
</dbReference>
<dbReference type="InterPro" id="IPR045337">
    <property type="entry name" value="MmgE_PrpD_C"/>
</dbReference>
<protein>
    <submittedName>
        <fullName evidence="5">2-methylcitrate dehydratase PrpD</fullName>
    </submittedName>
    <submittedName>
        <fullName evidence="4">MmgE/PrpD family protein</fullName>
    </submittedName>
</protein>
<evidence type="ECO:0000313" key="6">
    <source>
        <dbReference type="Proteomes" id="UP000078227"/>
    </source>
</evidence>
<dbReference type="Proteomes" id="UP000078227">
    <property type="component" value="Chromosome"/>
</dbReference>